<keyword evidence="3" id="KW-1185">Reference proteome</keyword>
<keyword evidence="1" id="KW-0812">Transmembrane</keyword>
<evidence type="ECO:0000313" key="2">
    <source>
        <dbReference type="EMBL" id="CAG2210067.1"/>
    </source>
</evidence>
<dbReference type="Proteomes" id="UP000683360">
    <property type="component" value="Unassembled WGS sequence"/>
</dbReference>
<sequence>MFCGILLAGSHVSAEFDLPWNVYDVNVFSKQFAQHMNMEPEYRIEPENSENAFEIPNIFPCRGGCCGQKPEEYCCNESLQLNLAIFSMCSTIVFLLFAVWAWKRCILIWCGDKKGFTSQNIDLVSRRECGTAIPCTHIGCSGVVPSPGVHITSNKRTTNGVSNKMNKKLYNQTKNFTECPPSYEEAIRLQSNQISQ</sequence>
<reference evidence="2" key="1">
    <citation type="submission" date="2021-03" db="EMBL/GenBank/DDBJ databases">
        <authorList>
            <person name="Bekaert M."/>
        </authorList>
    </citation>
    <scope>NUCLEOTIDE SEQUENCE</scope>
</reference>
<evidence type="ECO:0000256" key="1">
    <source>
        <dbReference type="SAM" id="Phobius"/>
    </source>
</evidence>
<comment type="caution">
    <text evidence="2">The sequence shown here is derived from an EMBL/GenBank/DDBJ whole genome shotgun (WGS) entry which is preliminary data.</text>
</comment>
<name>A0A8S3RTG9_MYTED</name>
<keyword evidence="1" id="KW-0472">Membrane</keyword>
<gene>
    <name evidence="2" type="ORF">MEDL_24171</name>
</gene>
<accession>A0A8S3RTG9</accession>
<keyword evidence="1" id="KW-1133">Transmembrane helix</keyword>
<dbReference type="AlphaFoldDB" id="A0A8S3RTG9"/>
<proteinExistence type="predicted"/>
<dbReference type="OrthoDB" id="6050824at2759"/>
<organism evidence="2 3">
    <name type="scientific">Mytilus edulis</name>
    <name type="common">Blue mussel</name>
    <dbReference type="NCBI Taxonomy" id="6550"/>
    <lineage>
        <taxon>Eukaryota</taxon>
        <taxon>Metazoa</taxon>
        <taxon>Spiralia</taxon>
        <taxon>Lophotrochozoa</taxon>
        <taxon>Mollusca</taxon>
        <taxon>Bivalvia</taxon>
        <taxon>Autobranchia</taxon>
        <taxon>Pteriomorphia</taxon>
        <taxon>Mytilida</taxon>
        <taxon>Mytiloidea</taxon>
        <taxon>Mytilidae</taxon>
        <taxon>Mytilinae</taxon>
        <taxon>Mytilus</taxon>
    </lineage>
</organism>
<protein>
    <submittedName>
        <fullName evidence="2">Uncharacterized protein</fullName>
    </submittedName>
</protein>
<dbReference type="EMBL" id="CAJPWZ010001219">
    <property type="protein sequence ID" value="CAG2210067.1"/>
    <property type="molecule type" value="Genomic_DNA"/>
</dbReference>
<feature type="transmembrane region" description="Helical" evidence="1">
    <location>
        <begin position="83"/>
        <end position="102"/>
    </location>
</feature>
<evidence type="ECO:0000313" key="3">
    <source>
        <dbReference type="Proteomes" id="UP000683360"/>
    </source>
</evidence>